<evidence type="ECO:0000313" key="1">
    <source>
        <dbReference type="EMBL" id="CAD7602932.1"/>
    </source>
</evidence>
<accession>A0A7R9PQ82</accession>
<dbReference type="AlphaFoldDB" id="A0A7R9PQ82"/>
<gene>
    <name evidence="1" type="ORF">TGEB3V08_LOCUS8548</name>
</gene>
<reference evidence="1" key="1">
    <citation type="submission" date="2020-11" db="EMBL/GenBank/DDBJ databases">
        <authorList>
            <person name="Tran Van P."/>
        </authorList>
    </citation>
    <scope>NUCLEOTIDE SEQUENCE</scope>
</reference>
<organism evidence="1">
    <name type="scientific">Timema genevievae</name>
    <name type="common">Walking stick</name>
    <dbReference type="NCBI Taxonomy" id="629358"/>
    <lineage>
        <taxon>Eukaryota</taxon>
        <taxon>Metazoa</taxon>
        <taxon>Ecdysozoa</taxon>
        <taxon>Arthropoda</taxon>
        <taxon>Hexapoda</taxon>
        <taxon>Insecta</taxon>
        <taxon>Pterygota</taxon>
        <taxon>Neoptera</taxon>
        <taxon>Polyneoptera</taxon>
        <taxon>Phasmatodea</taxon>
        <taxon>Timematodea</taxon>
        <taxon>Timematoidea</taxon>
        <taxon>Timematidae</taxon>
        <taxon>Timema</taxon>
    </lineage>
</organism>
<name>A0A7R9PQ82_TIMGE</name>
<dbReference type="EMBL" id="OE843359">
    <property type="protein sequence ID" value="CAD7602932.1"/>
    <property type="molecule type" value="Genomic_DNA"/>
</dbReference>
<proteinExistence type="predicted"/>
<protein>
    <submittedName>
        <fullName evidence="1">Uncharacterized protein</fullName>
    </submittedName>
</protein>
<sequence length="106" mass="11801">MDLRGSFHCGPCRSGFVGNQTLGCRNHPGLCPDGTVCDPNAECVRPTRRTSFHCEDRFTNVLRERLGPTPTFRKAAEIDRGAEFITYAIKGSLEASKPRHRPKMVP</sequence>
<dbReference type="Gene3D" id="2.10.25.10">
    <property type="entry name" value="Laminin"/>
    <property type="match status" value="1"/>
</dbReference>